<feature type="transmembrane region" description="Helical" evidence="2">
    <location>
        <begin position="277"/>
        <end position="301"/>
    </location>
</feature>
<evidence type="ECO:0000256" key="1">
    <source>
        <dbReference type="SAM" id="MobiDB-lite"/>
    </source>
</evidence>
<organism evidence="3">
    <name type="scientific">Bionectria ochroleuca</name>
    <name type="common">Gliocladium roseum</name>
    <dbReference type="NCBI Taxonomy" id="29856"/>
    <lineage>
        <taxon>Eukaryota</taxon>
        <taxon>Fungi</taxon>
        <taxon>Dikarya</taxon>
        <taxon>Ascomycota</taxon>
        <taxon>Pezizomycotina</taxon>
        <taxon>Sordariomycetes</taxon>
        <taxon>Hypocreomycetidae</taxon>
        <taxon>Hypocreales</taxon>
        <taxon>Bionectriaceae</taxon>
        <taxon>Clonostachys</taxon>
    </lineage>
</organism>
<keyword evidence="2" id="KW-0472">Membrane</keyword>
<feature type="transmembrane region" description="Helical" evidence="2">
    <location>
        <begin position="156"/>
        <end position="177"/>
    </location>
</feature>
<dbReference type="AlphaFoldDB" id="A0A0B7K8W5"/>
<protein>
    <recommendedName>
        <fullName evidence="4">RGS domain-containing protein</fullName>
    </recommendedName>
</protein>
<evidence type="ECO:0008006" key="4">
    <source>
        <dbReference type="Google" id="ProtNLM"/>
    </source>
</evidence>
<gene>
    <name evidence="3" type="ORF">BN869_000008030_1</name>
</gene>
<feature type="transmembrane region" description="Helical" evidence="2">
    <location>
        <begin position="214"/>
        <end position="232"/>
    </location>
</feature>
<feature type="transmembrane region" description="Helical" evidence="2">
    <location>
        <begin position="58"/>
        <end position="81"/>
    </location>
</feature>
<dbReference type="EMBL" id="CDPU01000026">
    <property type="protein sequence ID" value="CEO51972.1"/>
    <property type="molecule type" value="Genomic_DNA"/>
</dbReference>
<feature type="region of interest" description="Disordered" evidence="1">
    <location>
        <begin position="469"/>
        <end position="494"/>
    </location>
</feature>
<dbReference type="Gene3D" id="1.10.167.10">
    <property type="entry name" value="Regulator of G-protein Signalling 4, domain 2"/>
    <property type="match status" value="1"/>
</dbReference>
<dbReference type="InterPro" id="IPR036305">
    <property type="entry name" value="RGS_sf"/>
</dbReference>
<name>A0A0B7K8W5_BIOOC</name>
<accession>A0A0B7K8W5</accession>
<feature type="transmembrane region" description="Helical" evidence="2">
    <location>
        <begin position="22"/>
        <end position="46"/>
    </location>
</feature>
<keyword evidence="2" id="KW-1133">Transmembrane helix</keyword>
<evidence type="ECO:0000313" key="3">
    <source>
        <dbReference type="EMBL" id="CEO51972.1"/>
    </source>
</evidence>
<sequence length="578" mass="65273">MATSDNVNVYDLPPSPPKWDRVGIFFVSFCGTWSSLVFAGMVFCWLNRRSPILRIRGLPLSFSAILLLHTYWILAQLMYPVGRTLPIVVTYDIQYFFMGIWLPLGIALLHASNSRLICIAKLQRQFASQPLVRVTCNGGDSSVLCRFRSLECTAKLMMLISAGMILQVVLAIGMWMACRKYHPAFGIPGTGIHGNNLSEQMRDLGRGWEWWPSVVWQVLWAWVVAPILNWRARGIHDTMGWRTQIIGCCISNLHATPMFLIAQYVPAFESVNAYFHPIQWINLSIMMFEVFTVFIPVFQVIKLQMQCRKAAASHARWETSFQATAMGLSHLFGQVRKESAMSMEAGPMMDHLLSEEMSDQVSTMGALEFVLRANPSPLQDFAALKDFSGENVAFLSRVASWKSAYSDAIQGPRELEAYNAALQIYTDFISPRRAEFPLNLSATQLKCLEEIFEEPPRSLCGEPTVNSATRFDIEQPPSPSSLPRSSLGEGSGAQEVRARYMGEIPRGFSNSVFDTTHSNIRYQVLTNTWPRFIEDMRERRRVSGQTDYPSRVPRHGHSSGVFQVFFALPPEVDGLNHL</sequence>
<reference evidence="3" key="1">
    <citation type="submission" date="2015-01" db="EMBL/GenBank/DDBJ databases">
        <authorList>
            <person name="Durling Mikael"/>
        </authorList>
    </citation>
    <scope>NUCLEOTIDE SEQUENCE</scope>
</reference>
<proteinExistence type="predicted"/>
<evidence type="ECO:0000256" key="2">
    <source>
        <dbReference type="SAM" id="Phobius"/>
    </source>
</evidence>
<dbReference type="SUPFAM" id="SSF48097">
    <property type="entry name" value="Regulator of G-protein signaling, RGS"/>
    <property type="match status" value="1"/>
</dbReference>
<feature type="transmembrane region" description="Helical" evidence="2">
    <location>
        <begin position="93"/>
        <end position="111"/>
    </location>
</feature>
<feature type="transmembrane region" description="Helical" evidence="2">
    <location>
        <begin position="244"/>
        <end position="265"/>
    </location>
</feature>
<keyword evidence="2" id="KW-0812">Transmembrane</keyword>
<dbReference type="InterPro" id="IPR044926">
    <property type="entry name" value="RGS_subdomain_2"/>
</dbReference>